<dbReference type="Proteomes" id="UP001374803">
    <property type="component" value="Chromosome"/>
</dbReference>
<comment type="catalytic activity">
    <reaction evidence="7 8">
        <text>D-erythrose 4-phosphate + phosphoenolpyruvate + H2O = 7-phospho-2-dehydro-3-deoxy-D-arabino-heptonate + phosphate</text>
        <dbReference type="Rhea" id="RHEA:14717"/>
        <dbReference type="ChEBI" id="CHEBI:15377"/>
        <dbReference type="ChEBI" id="CHEBI:16897"/>
        <dbReference type="ChEBI" id="CHEBI:43474"/>
        <dbReference type="ChEBI" id="CHEBI:58394"/>
        <dbReference type="ChEBI" id="CHEBI:58702"/>
        <dbReference type="EC" id="2.5.1.54"/>
    </reaction>
</comment>
<accession>A0ABZ2LB15</accession>
<dbReference type="EMBL" id="CP089983">
    <property type="protein sequence ID" value="WXB06416.1"/>
    <property type="molecule type" value="Genomic_DNA"/>
</dbReference>
<evidence type="ECO:0000256" key="1">
    <source>
        <dbReference type="ARBA" id="ARBA00003726"/>
    </source>
</evidence>
<evidence type="ECO:0000256" key="5">
    <source>
        <dbReference type="ARBA" id="ARBA00022679"/>
    </source>
</evidence>
<dbReference type="InterPro" id="IPR013785">
    <property type="entry name" value="Aldolase_TIM"/>
</dbReference>
<evidence type="ECO:0000256" key="3">
    <source>
        <dbReference type="ARBA" id="ARBA00007985"/>
    </source>
</evidence>
<dbReference type="Gene3D" id="3.20.20.70">
    <property type="entry name" value="Aldolase class I"/>
    <property type="match status" value="1"/>
</dbReference>
<comment type="pathway">
    <text evidence="2 8">Metabolic intermediate biosynthesis; chorismate biosynthesis; chorismate from D-erythrose 4-phosphate and phosphoenolpyruvate: step 1/7.</text>
</comment>
<dbReference type="NCBIfam" id="NF009395">
    <property type="entry name" value="PRK12755.1"/>
    <property type="match status" value="1"/>
</dbReference>
<proteinExistence type="inferred from homology"/>
<keyword evidence="4 8" id="KW-0028">Amino-acid biosynthesis</keyword>
<evidence type="ECO:0000256" key="6">
    <source>
        <dbReference type="ARBA" id="ARBA00023141"/>
    </source>
</evidence>
<feature type="domain" description="DAHP synthetase I/KDSA" evidence="9">
    <location>
        <begin position="41"/>
        <end position="339"/>
    </location>
</feature>
<dbReference type="InterPro" id="IPR006218">
    <property type="entry name" value="DAHP1/KDSA"/>
</dbReference>
<gene>
    <name evidence="10" type="ORF">LVJ94_04035</name>
</gene>
<dbReference type="EC" id="2.5.1.54" evidence="8"/>
<dbReference type="GO" id="GO:0003849">
    <property type="term" value="F:3-deoxy-7-phosphoheptulonate synthase activity"/>
    <property type="evidence" value="ECO:0007669"/>
    <property type="project" value="UniProtKB-EC"/>
</dbReference>
<evidence type="ECO:0000256" key="7">
    <source>
        <dbReference type="ARBA" id="ARBA00047508"/>
    </source>
</evidence>
<protein>
    <recommendedName>
        <fullName evidence="8">Phospho-2-dehydro-3-deoxyheptonate aldolase</fullName>
        <ecNumber evidence="8">2.5.1.54</ecNumber>
    </recommendedName>
</protein>
<dbReference type="Pfam" id="PF00793">
    <property type="entry name" value="DAHP_synth_1"/>
    <property type="match status" value="1"/>
</dbReference>
<evidence type="ECO:0000313" key="10">
    <source>
        <dbReference type="EMBL" id="WXB06416.1"/>
    </source>
</evidence>
<dbReference type="PANTHER" id="PTHR21225">
    <property type="entry name" value="PHOSPHO-2-DEHYDRO-3-DEOXYHEPTONATE ALDOLASE DAHP SYNTHETASE"/>
    <property type="match status" value="1"/>
</dbReference>
<dbReference type="PANTHER" id="PTHR21225:SF12">
    <property type="entry name" value="PHOSPHO-2-DEHYDRO-3-DEOXYHEPTONATE ALDOLASE, TYROSINE-INHIBITED"/>
    <property type="match status" value="1"/>
</dbReference>
<evidence type="ECO:0000259" key="9">
    <source>
        <dbReference type="Pfam" id="PF00793"/>
    </source>
</evidence>
<dbReference type="NCBIfam" id="TIGR00034">
    <property type="entry name" value="aroFGH"/>
    <property type="match status" value="1"/>
</dbReference>
<reference evidence="10" key="1">
    <citation type="submission" date="2021-12" db="EMBL/GenBank/DDBJ databases">
        <title>Discovery of the Pendulisporaceae a myxobacterial family with distinct sporulation behavior and unique specialized metabolism.</title>
        <authorList>
            <person name="Garcia R."/>
            <person name="Popoff A."/>
            <person name="Bader C.D."/>
            <person name="Loehr J."/>
            <person name="Walesch S."/>
            <person name="Walt C."/>
            <person name="Boldt J."/>
            <person name="Bunk B."/>
            <person name="Haeckl F.J.F.P.J."/>
            <person name="Gunesch A.P."/>
            <person name="Birkelbach J."/>
            <person name="Nuebel U."/>
            <person name="Pietschmann T."/>
            <person name="Bach T."/>
            <person name="Mueller R."/>
        </authorList>
    </citation>
    <scope>NUCLEOTIDE SEQUENCE</scope>
    <source>
        <strain evidence="10">MSr11367</strain>
    </source>
</reference>
<evidence type="ECO:0000313" key="11">
    <source>
        <dbReference type="Proteomes" id="UP001374803"/>
    </source>
</evidence>
<dbReference type="PIRSF" id="PIRSF001361">
    <property type="entry name" value="DAHP_synthase"/>
    <property type="match status" value="1"/>
</dbReference>
<evidence type="ECO:0000256" key="8">
    <source>
        <dbReference type="PIRNR" id="PIRNR001361"/>
    </source>
</evidence>
<keyword evidence="5 8" id="KW-0808">Transferase</keyword>
<dbReference type="SUPFAM" id="SSF51569">
    <property type="entry name" value="Aldolase"/>
    <property type="match status" value="1"/>
</dbReference>
<comment type="similarity">
    <text evidence="3 8">Belongs to the class-I DAHP synthase family.</text>
</comment>
<organism evidence="10 11">
    <name type="scientific">Pendulispora rubella</name>
    <dbReference type="NCBI Taxonomy" id="2741070"/>
    <lineage>
        <taxon>Bacteria</taxon>
        <taxon>Pseudomonadati</taxon>
        <taxon>Myxococcota</taxon>
        <taxon>Myxococcia</taxon>
        <taxon>Myxococcales</taxon>
        <taxon>Sorangiineae</taxon>
        <taxon>Pendulisporaceae</taxon>
        <taxon>Pendulispora</taxon>
    </lineage>
</organism>
<evidence type="ECO:0000256" key="2">
    <source>
        <dbReference type="ARBA" id="ARBA00004688"/>
    </source>
</evidence>
<name>A0ABZ2LB15_9BACT</name>
<comment type="function">
    <text evidence="1 8">Stereospecific condensation of phosphoenolpyruvate (PEP) and D-erythrose-4-phosphate (E4P) giving rise to 3-deoxy-D-arabino-heptulosonate-7-phosphate (DAHP).</text>
</comment>
<dbReference type="NCBIfam" id="NF009396">
    <property type="entry name" value="PRK12756.1"/>
    <property type="match status" value="1"/>
</dbReference>
<dbReference type="InterPro" id="IPR006219">
    <property type="entry name" value="DAHP_synth_1"/>
</dbReference>
<keyword evidence="11" id="KW-1185">Reference proteome</keyword>
<dbReference type="RefSeq" id="WP_394836062.1">
    <property type="nucleotide sequence ID" value="NZ_CP089929.1"/>
</dbReference>
<evidence type="ECO:0000256" key="4">
    <source>
        <dbReference type="ARBA" id="ARBA00022605"/>
    </source>
</evidence>
<keyword evidence="6 8" id="KW-0057">Aromatic amino acid biosynthesis</keyword>
<sequence>MFSTTDDLRIDRLRPLIPPAILLEEFPMSNAALTCVNDARQNVARIVAGQDDRLLVVVGPCSIHDVDAAREYAGRLRELAPTLANDLQLVMRVYFEKPRTTVGWKGLINDPNLDGSFSINVGLRLARKLLCDLAEMGVPSGCEFLDTITPQFIADLVSWGAIGARTTESQVHRELASGLSMPVGFKNGTDGDVQIAIDAVGAAASPHQFLSVTKQGLAAIVVTRGNESCHVILRGGAKAPNYDEASVAAASARLAKAKLAPYLMIDCSHGNSSKDPTRQPLVAADIGGQLARGNNAIVGVMLESHLVAGRQDVPKNGGQLTYGQSITDACLGWDHTVEVLHQLAADVRKRREAR</sequence>